<name>A0A4R3NRF1_9GAMM</name>
<sequence length="132" mass="14518">MRKLLSPLVTSSMLLVLAIAAVLILFPQTWKQSIFPSLSQLLPASVNSFMVQNGLANNACDNLENNLRSFADYLQANADVVEVKGMNGLEEQIANIQARLNNLPSDVRNSVCQQEYANLEGLKSVFSLGYRS</sequence>
<evidence type="ECO:0000313" key="1">
    <source>
        <dbReference type="EMBL" id="TCT38545.1"/>
    </source>
</evidence>
<gene>
    <name evidence="1" type="ORF">EC835_101556</name>
</gene>
<dbReference type="OrthoDB" id="6455630at2"/>
<dbReference type="Proteomes" id="UP000295055">
    <property type="component" value="Unassembled WGS sequence"/>
</dbReference>
<protein>
    <submittedName>
        <fullName evidence="1">Uncharacterized protein</fullName>
    </submittedName>
</protein>
<dbReference type="RefSeq" id="WP_132494819.1">
    <property type="nucleotide sequence ID" value="NZ_SMAS01000001.1"/>
</dbReference>
<dbReference type="EMBL" id="SMAS01000001">
    <property type="protein sequence ID" value="TCT38545.1"/>
    <property type="molecule type" value="Genomic_DNA"/>
</dbReference>
<comment type="caution">
    <text evidence="1">The sequence shown here is derived from an EMBL/GenBank/DDBJ whole genome shotgun (WGS) entry which is preliminary data.</text>
</comment>
<accession>A0A4R3NRF1</accession>
<dbReference type="AlphaFoldDB" id="A0A4R3NRF1"/>
<organism evidence="1 2">
    <name type="scientific">Providencia alcalifaciens</name>
    <dbReference type="NCBI Taxonomy" id="126385"/>
    <lineage>
        <taxon>Bacteria</taxon>
        <taxon>Pseudomonadati</taxon>
        <taxon>Pseudomonadota</taxon>
        <taxon>Gammaproteobacteria</taxon>
        <taxon>Enterobacterales</taxon>
        <taxon>Morganellaceae</taxon>
        <taxon>Providencia</taxon>
    </lineage>
</organism>
<proteinExistence type="predicted"/>
<evidence type="ECO:0000313" key="2">
    <source>
        <dbReference type="Proteomes" id="UP000295055"/>
    </source>
</evidence>
<reference evidence="1 2" key="1">
    <citation type="submission" date="2019-03" db="EMBL/GenBank/DDBJ databases">
        <title>Genomic analyses of the natural microbiome of Caenorhabditis elegans.</title>
        <authorList>
            <person name="Samuel B."/>
        </authorList>
    </citation>
    <scope>NUCLEOTIDE SEQUENCE [LARGE SCALE GENOMIC DNA]</scope>
    <source>
        <strain evidence="1 2">JUb102</strain>
    </source>
</reference>